<dbReference type="InterPro" id="IPR011047">
    <property type="entry name" value="Quinoprotein_ADH-like_sf"/>
</dbReference>
<feature type="domain" description="Pyrrolo-quinoline quinone repeat" evidence="2">
    <location>
        <begin position="625"/>
        <end position="685"/>
    </location>
</feature>
<gene>
    <name evidence="3" type="ORF">R50_2416</name>
</gene>
<dbReference type="PANTHER" id="PTHR34512:SF30">
    <property type="entry name" value="OUTER MEMBRANE PROTEIN ASSEMBLY FACTOR BAMB"/>
    <property type="match status" value="1"/>
</dbReference>
<dbReference type="SUPFAM" id="SSF50998">
    <property type="entry name" value="Quinoprotein alcohol dehydrogenase-like"/>
    <property type="match status" value="3"/>
</dbReference>
<dbReference type="PANTHER" id="PTHR34512">
    <property type="entry name" value="CELL SURFACE PROTEIN"/>
    <property type="match status" value="1"/>
</dbReference>
<evidence type="ECO:0000313" key="3">
    <source>
        <dbReference type="EMBL" id="CAB1129913.1"/>
    </source>
</evidence>
<name>A0A6F8ZKC8_9FIRM</name>
<proteinExistence type="predicted"/>
<dbReference type="KEGG" id="hfv:R50_2416"/>
<reference evidence="3 4" key="1">
    <citation type="submission" date="2020-02" db="EMBL/GenBank/DDBJ databases">
        <authorList>
            <person name="Hogendoorn C."/>
        </authorList>
    </citation>
    <scope>NUCLEOTIDE SEQUENCE [LARGE SCALE GENOMIC DNA]</scope>
    <source>
        <strain evidence="3">R501</strain>
    </source>
</reference>
<feature type="domain" description="Pyrrolo-quinoline quinone repeat" evidence="2">
    <location>
        <begin position="379"/>
        <end position="519"/>
    </location>
</feature>
<evidence type="ECO:0000259" key="2">
    <source>
        <dbReference type="Pfam" id="PF13360"/>
    </source>
</evidence>
<feature type="domain" description="Pyrrolo-quinoline quinone repeat" evidence="2">
    <location>
        <begin position="694"/>
        <end position="826"/>
    </location>
</feature>
<feature type="domain" description="Pyrrolo-quinoline quinone repeat" evidence="2">
    <location>
        <begin position="226"/>
        <end position="282"/>
    </location>
</feature>
<dbReference type="InterPro" id="IPR018391">
    <property type="entry name" value="PQQ_b-propeller_rpt"/>
</dbReference>
<feature type="signal peptide" evidence="1">
    <location>
        <begin position="1"/>
        <end position="34"/>
    </location>
</feature>
<dbReference type="Gene3D" id="2.40.128.630">
    <property type="match status" value="1"/>
</dbReference>
<dbReference type="EMBL" id="LR778114">
    <property type="protein sequence ID" value="CAB1129913.1"/>
    <property type="molecule type" value="Genomic_DNA"/>
</dbReference>
<evidence type="ECO:0000256" key="1">
    <source>
        <dbReference type="SAM" id="SignalP"/>
    </source>
</evidence>
<organism evidence="3 4">
    <name type="scientific">Candidatus Hydrogenisulfobacillus filiaventi</name>
    <dbReference type="NCBI Taxonomy" id="2707344"/>
    <lineage>
        <taxon>Bacteria</taxon>
        <taxon>Bacillati</taxon>
        <taxon>Bacillota</taxon>
        <taxon>Clostridia</taxon>
        <taxon>Eubacteriales</taxon>
        <taxon>Clostridiales Family XVII. Incertae Sedis</taxon>
        <taxon>Candidatus Hydrogenisulfobacillus</taxon>
    </lineage>
</organism>
<sequence>MSNRLKTSRIAAWLAAVSLGMPLAGVLPAGRAAAAPLHGPAKLSLAGQQQRLSQPLVPTPLSVADRAASRFFPSQWIQVEANQQHDPVFVTRPGAPGFLTRGTFWGTPLTGNEFWRLARAFSRYPDAQAWGAEVAQWLGNVMGVSVVDGIVYVEESRSEIFALDAATGLPLWHTSTVNCLMGDPLVANVGGKPMVFVAAGDVAFTRQHAVDYANQGHPPGPTVRGADFSAVYALNGLTGKVVWRFDTKGEDMPTPVLKNGDLFFSTGDGHLYAVNAETGREVSAFSNPGFSSMSSSNWYETANHQLYIIYGTQDPNYLMAVNETDPAHPVLAWEYHVPHSFNTGNGDVPPAVDPKRNLVITDSLINQAPPGAKPELNLDVVAVNATTGQLVWSRLAGTGPIFPVAFKGSVPMIHGGNVYVGDLMNQTLQSYNETTGARNWSTSLAQAGNPFLNEPRGGAVYYDHHILEASGPFIFTLDPRTGAIVNKFRTPGAYVWGITSPVIVGGEMYLGSISGWALALPARYVMTRAGFTGEPYGPRAFHPALRVRPPSYFNPAALPTPAQAAAFPSTWTAYAGNAEHDAVVNRGPSGVAWQAALPGALPLNAPPRDSSVFGVPTATTMTELAFGAGSGVSPANGILYVGGEDHTVNAYNAITGQLIWRSPTINGNFGQPLVTPQAVVVSSGDPWFNFGGVVKFAAGDQTVHLGASFQNLHGYDPRTGELKWTFYTEGTDMMTPVYYNGNLYWVNGHGDVWALSASTGKPVKAFLNHDGNPKLHLPGYVAIASPNVYLQGGSPILVVGTANPGRFYGINLATDSVAWSTTVTTAPLYYTGFGDVSPAVDPRRHLLVGDVLTNPGSGNTATLEAFALDPATGRVLWTRDLGTGPVPYGFTGAVPVIHRGTVYLSDPISGSEVALSAASGAVRWQAPLAGAGDTPPVVADGAVIQPAGSALVVFNAANGALRHVLPVGGAVVDNGAVLAGQTLYLGNAWGWVMALPLSSVLGTAAR</sequence>
<dbReference type="Gene3D" id="2.130.10.10">
    <property type="entry name" value="YVTN repeat-like/Quinoprotein amine dehydrogenase"/>
    <property type="match status" value="3"/>
</dbReference>
<dbReference type="InterPro" id="IPR015943">
    <property type="entry name" value="WD40/YVTN_repeat-like_dom_sf"/>
</dbReference>
<dbReference type="AlphaFoldDB" id="A0A6F8ZKC8"/>
<feature type="domain" description="Pyrrolo-quinoline quinone repeat" evidence="2">
    <location>
        <begin position="867"/>
        <end position="995"/>
    </location>
</feature>
<protein>
    <submittedName>
        <fullName evidence="3">PQQ_3 domain-containing protein</fullName>
    </submittedName>
</protein>
<keyword evidence="1" id="KW-0732">Signal</keyword>
<keyword evidence="4" id="KW-1185">Reference proteome</keyword>
<dbReference type="Pfam" id="PF13360">
    <property type="entry name" value="PQQ_2"/>
    <property type="match status" value="6"/>
</dbReference>
<feature type="chain" id="PRO_5026062269" evidence="1">
    <location>
        <begin position="35"/>
        <end position="1006"/>
    </location>
</feature>
<feature type="domain" description="Pyrrolo-quinoline quinone repeat" evidence="2">
    <location>
        <begin position="119"/>
        <end position="201"/>
    </location>
</feature>
<dbReference type="Gene3D" id="2.40.10.480">
    <property type="match status" value="2"/>
</dbReference>
<dbReference type="InterPro" id="IPR002372">
    <property type="entry name" value="PQQ_rpt_dom"/>
</dbReference>
<dbReference type="Proteomes" id="UP000503399">
    <property type="component" value="Chromosome"/>
</dbReference>
<evidence type="ECO:0000313" key="4">
    <source>
        <dbReference type="Proteomes" id="UP000503399"/>
    </source>
</evidence>
<dbReference type="SMART" id="SM00564">
    <property type="entry name" value="PQQ"/>
    <property type="match status" value="13"/>
</dbReference>
<accession>A0A6F8ZKC8</accession>